<feature type="region of interest" description="Disordered" evidence="1">
    <location>
        <begin position="141"/>
        <end position="177"/>
    </location>
</feature>
<comment type="caution">
    <text evidence="2">The sequence shown here is derived from an EMBL/GenBank/DDBJ whole genome shotgun (WGS) entry which is preliminary data.</text>
</comment>
<dbReference type="EMBL" id="QVQW01000005">
    <property type="protein sequence ID" value="RKU48266.1"/>
    <property type="molecule type" value="Genomic_DNA"/>
</dbReference>
<name>A0A420YKF1_9PEZI</name>
<organism evidence="2 3">
    <name type="scientific">Coniochaeta pulveracea</name>
    <dbReference type="NCBI Taxonomy" id="177199"/>
    <lineage>
        <taxon>Eukaryota</taxon>
        <taxon>Fungi</taxon>
        <taxon>Dikarya</taxon>
        <taxon>Ascomycota</taxon>
        <taxon>Pezizomycotina</taxon>
        <taxon>Sordariomycetes</taxon>
        <taxon>Sordariomycetidae</taxon>
        <taxon>Coniochaetales</taxon>
        <taxon>Coniochaetaceae</taxon>
        <taxon>Coniochaeta</taxon>
    </lineage>
</organism>
<gene>
    <name evidence="2" type="ORF">DL546_006329</name>
</gene>
<keyword evidence="3" id="KW-1185">Reference proteome</keyword>
<proteinExistence type="predicted"/>
<evidence type="ECO:0000313" key="2">
    <source>
        <dbReference type="EMBL" id="RKU48266.1"/>
    </source>
</evidence>
<dbReference type="AlphaFoldDB" id="A0A420YKF1"/>
<reference evidence="2 3" key="1">
    <citation type="submission" date="2018-08" db="EMBL/GenBank/DDBJ databases">
        <title>Draft genome of the lignicolous fungus Coniochaeta pulveracea.</title>
        <authorList>
            <person name="Borstlap C.J."/>
            <person name="De Witt R.N."/>
            <person name="Botha A."/>
            <person name="Volschenk H."/>
        </authorList>
    </citation>
    <scope>NUCLEOTIDE SEQUENCE [LARGE SCALE GENOMIC DNA]</scope>
    <source>
        <strain evidence="2 3">CAB683</strain>
    </source>
</reference>
<evidence type="ECO:0000313" key="3">
    <source>
        <dbReference type="Proteomes" id="UP000275385"/>
    </source>
</evidence>
<protein>
    <submittedName>
        <fullName evidence="2">Uncharacterized protein</fullName>
    </submittedName>
</protein>
<accession>A0A420YKF1</accession>
<dbReference type="Proteomes" id="UP000275385">
    <property type="component" value="Unassembled WGS sequence"/>
</dbReference>
<sequence>MDINIVDPCDNDKLGGITGPACKTSAKVSFRLKEDNLNKAAIAEQCTDNNFAVDVSHLYQDAPPASSSGGGTASAIAPASSSTQSLRIKTEVVTVPLTTLTVYASSTETVHTSVTVTDTISPSAVTSQSTTAIATTSVTLPTAKASGPPSVSPFLPSTTPRARKARRNAGKWTFGQD</sequence>
<evidence type="ECO:0000256" key="1">
    <source>
        <dbReference type="SAM" id="MobiDB-lite"/>
    </source>
</evidence>